<dbReference type="RefSeq" id="XP_060278608.1">
    <property type="nucleotide sequence ID" value="XM_060426303.1"/>
</dbReference>
<gene>
    <name evidence="2" type="ORF">QBC33DRAFT_519609</name>
</gene>
<dbReference type="GeneID" id="85309490"/>
<dbReference type="AlphaFoldDB" id="A0AAJ0BQ46"/>
<feature type="compositionally biased region" description="Basic and acidic residues" evidence="1">
    <location>
        <begin position="154"/>
        <end position="172"/>
    </location>
</feature>
<sequence length="219" mass="23585">MAQPIPPPVAKLPASTPTTRLSRADTSSLTLSTNTTILHCAALLAGADSPPPTPTPTSHHPASRTTNPDPQALQALTLADAALRRAAQARRPDLVAKAQLFRGHGLRALGRWREAGAAYVAAACVRSFAADGGPEGLEALTRECALRAGREENRVVGGERGREESAREEGRSGEVVPQEVANRGRFRAQGVVEREREEEEERWWWRRRITKGLAGLPVG</sequence>
<name>A0AAJ0BQ46_9PEZI</name>
<comment type="caution">
    <text evidence="2">The sequence shown here is derived from an EMBL/GenBank/DDBJ whole genome shotgun (WGS) entry which is preliminary data.</text>
</comment>
<evidence type="ECO:0000313" key="3">
    <source>
        <dbReference type="Proteomes" id="UP001244011"/>
    </source>
</evidence>
<feature type="compositionally biased region" description="Polar residues" evidence="1">
    <location>
        <begin position="15"/>
        <end position="25"/>
    </location>
</feature>
<evidence type="ECO:0000256" key="1">
    <source>
        <dbReference type="SAM" id="MobiDB-lite"/>
    </source>
</evidence>
<protein>
    <submittedName>
        <fullName evidence="2">Uncharacterized protein</fullName>
    </submittedName>
</protein>
<dbReference type="Proteomes" id="UP001244011">
    <property type="component" value="Unassembled WGS sequence"/>
</dbReference>
<feature type="region of interest" description="Disordered" evidence="1">
    <location>
        <begin position="45"/>
        <end position="69"/>
    </location>
</feature>
<reference evidence="2" key="1">
    <citation type="submission" date="2023-06" db="EMBL/GenBank/DDBJ databases">
        <title>Genome-scale phylogeny and comparative genomics of the fungal order Sordariales.</title>
        <authorList>
            <consortium name="Lawrence Berkeley National Laboratory"/>
            <person name="Hensen N."/>
            <person name="Bonometti L."/>
            <person name="Westerberg I."/>
            <person name="Brannstrom I.O."/>
            <person name="Guillou S."/>
            <person name="Cros-Aarteil S."/>
            <person name="Calhoun S."/>
            <person name="Haridas S."/>
            <person name="Kuo A."/>
            <person name="Mondo S."/>
            <person name="Pangilinan J."/>
            <person name="Riley R."/>
            <person name="Labutti K."/>
            <person name="Andreopoulos B."/>
            <person name="Lipzen A."/>
            <person name="Chen C."/>
            <person name="Yanf M."/>
            <person name="Daum C."/>
            <person name="Ng V."/>
            <person name="Clum A."/>
            <person name="Steindorff A."/>
            <person name="Ohm R."/>
            <person name="Martin F."/>
            <person name="Silar P."/>
            <person name="Natvig D."/>
            <person name="Lalanne C."/>
            <person name="Gautier V."/>
            <person name="Ament-Velasquez S.L."/>
            <person name="Kruys A."/>
            <person name="Hutchinson M.I."/>
            <person name="Powell A.J."/>
            <person name="Barry K."/>
            <person name="Miller A.N."/>
            <person name="Grigoriev I.V."/>
            <person name="Debuchy R."/>
            <person name="Gladieux P."/>
            <person name="Thoren M.H."/>
            <person name="Johannesson H."/>
        </authorList>
    </citation>
    <scope>NUCLEOTIDE SEQUENCE</scope>
    <source>
        <strain evidence="2">8032-3</strain>
    </source>
</reference>
<feature type="region of interest" description="Disordered" evidence="1">
    <location>
        <begin position="1"/>
        <end position="27"/>
    </location>
</feature>
<proteinExistence type="predicted"/>
<feature type="compositionally biased region" description="Pro residues" evidence="1">
    <location>
        <begin position="1"/>
        <end position="10"/>
    </location>
</feature>
<organism evidence="2 3">
    <name type="scientific">Phialemonium atrogriseum</name>
    <dbReference type="NCBI Taxonomy" id="1093897"/>
    <lineage>
        <taxon>Eukaryota</taxon>
        <taxon>Fungi</taxon>
        <taxon>Dikarya</taxon>
        <taxon>Ascomycota</taxon>
        <taxon>Pezizomycotina</taxon>
        <taxon>Sordariomycetes</taxon>
        <taxon>Sordariomycetidae</taxon>
        <taxon>Cephalothecales</taxon>
        <taxon>Cephalothecaceae</taxon>
        <taxon>Phialemonium</taxon>
    </lineage>
</organism>
<accession>A0AAJ0BQ46</accession>
<keyword evidence="3" id="KW-1185">Reference proteome</keyword>
<feature type="region of interest" description="Disordered" evidence="1">
    <location>
        <begin position="154"/>
        <end position="177"/>
    </location>
</feature>
<evidence type="ECO:0000313" key="2">
    <source>
        <dbReference type="EMBL" id="KAK1762395.1"/>
    </source>
</evidence>
<dbReference type="EMBL" id="MU839038">
    <property type="protein sequence ID" value="KAK1762395.1"/>
    <property type="molecule type" value="Genomic_DNA"/>
</dbReference>